<dbReference type="EMBL" id="MFCA01000029">
    <property type="protein sequence ID" value="OGE01262.1"/>
    <property type="molecule type" value="Genomic_DNA"/>
</dbReference>
<feature type="transmembrane region" description="Helical" evidence="1">
    <location>
        <begin position="436"/>
        <end position="456"/>
    </location>
</feature>
<dbReference type="STRING" id="1797737.A2196_00950"/>
<feature type="transmembrane region" description="Helical" evidence="1">
    <location>
        <begin position="7"/>
        <end position="27"/>
    </location>
</feature>
<keyword evidence="1" id="KW-0472">Membrane</keyword>
<feature type="transmembrane region" description="Helical" evidence="1">
    <location>
        <begin position="157"/>
        <end position="175"/>
    </location>
</feature>
<feature type="transmembrane region" description="Helical" evidence="1">
    <location>
        <begin position="530"/>
        <end position="548"/>
    </location>
</feature>
<proteinExistence type="predicted"/>
<evidence type="ECO:0000256" key="1">
    <source>
        <dbReference type="SAM" id="Phobius"/>
    </source>
</evidence>
<dbReference type="AlphaFoldDB" id="A0A1F5HB50"/>
<evidence type="ECO:0000313" key="2">
    <source>
        <dbReference type="EMBL" id="OGE01262.1"/>
    </source>
</evidence>
<organism evidence="2 3">
    <name type="scientific">Candidatus Curtissbacteria bacterium RIFOXYA1_FULL_41_14</name>
    <dbReference type="NCBI Taxonomy" id="1797737"/>
    <lineage>
        <taxon>Bacteria</taxon>
        <taxon>Candidatus Curtissiibacteriota</taxon>
    </lineage>
</organism>
<feature type="transmembrane region" description="Helical" evidence="1">
    <location>
        <begin position="505"/>
        <end position="523"/>
    </location>
</feature>
<feature type="transmembrane region" description="Helical" evidence="1">
    <location>
        <begin position="465"/>
        <end position="485"/>
    </location>
</feature>
<sequence>MKKLSSNTFGAIVICIIVFLFFLPNLLMGKVPIGADDLLGLYHPWRDQTYDGFNAGKFPVKNPLITDPVLQTYPWRYLAVNDIKEGNLPLWNPYSFSGQPLLANIQSSPFQLFNFLFFIFPFNIAWTLAIILPVILTGLFMFLFLRSLPAGKTGLQLSIMASMFGALVLPFTGFFIAWMTWGTIVTCAMWLPLILLAVNKLSRAESSRYCPKSLHERAEYTSKVSIRSSIHPWTKSTGHSASEYKLFTRQSPLWFIVLVVAASQTILSGHWQTAFYVFIATFFYVIFQTFQSKKLEILTIIVCGLALGILISAVQLLPALEFVRLSAREIDQGYFTGRTDWFLPVQNLIQLVAPDFFGNPATYNYWGIWNWAEFVSFVGIVPLAFVIFALLSREKRAIYFIFLAIFSLVFAIANPISKIPYIFNFPLISSMQPSRILFLFIFSLSVLSAYGVNYFIEKKREKKHIIPAVLILSVLFVLAAYTLIFKDVFPITGNIDSFKVALRNLIFPILISFSMLALIILKIAKIPKTILLLAIFALTLFELFRFGYKFTPFSKLSWIFPQTQTTKYLSSQEKPFRIMTTDRRIFNGNTPSVYQIEAVNGYDPLYLKDYAMLVTAWESQKVTQAGSFNRIVTPQKYFSKIADFLNVRYIATFDELSEPGFEKVFQEGETKIFRNDNALPRAFFVKEVIRVGDQNQELEQLLDPHFDIRSTAVSSDFGFPKQRIEASVNFIKYSDQSLTLRTKTDDEAPLVISNVFYPGWQVYIDGQKDEIKRINYMFQSVLIPRGEHEAEFKFRPQSFYNGLYLSIVGIIITIFFSLYLWHKKYQ</sequence>
<evidence type="ECO:0000313" key="3">
    <source>
        <dbReference type="Proteomes" id="UP000176751"/>
    </source>
</evidence>
<dbReference type="PANTHER" id="PTHR38454">
    <property type="entry name" value="INTEGRAL MEMBRANE PROTEIN-RELATED"/>
    <property type="match status" value="1"/>
</dbReference>
<feature type="transmembrane region" description="Helical" evidence="1">
    <location>
        <begin position="181"/>
        <end position="198"/>
    </location>
</feature>
<feature type="transmembrane region" description="Helical" evidence="1">
    <location>
        <begin position="251"/>
        <end position="267"/>
    </location>
</feature>
<keyword evidence="1" id="KW-0812">Transmembrane</keyword>
<reference evidence="2 3" key="1">
    <citation type="journal article" date="2016" name="Nat. Commun.">
        <title>Thousands of microbial genomes shed light on interconnected biogeochemical processes in an aquifer system.</title>
        <authorList>
            <person name="Anantharaman K."/>
            <person name="Brown C.T."/>
            <person name="Hug L.A."/>
            <person name="Sharon I."/>
            <person name="Castelle C.J."/>
            <person name="Probst A.J."/>
            <person name="Thomas B.C."/>
            <person name="Singh A."/>
            <person name="Wilkins M.J."/>
            <person name="Karaoz U."/>
            <person name="Brodie E.L."/>
            <person name="Williams K.H."/>
            <person name="Hubbard S.S."/>
            <person name="Banfield J.F."/>
        </authorList>
    </citation>
    <scope>NUCLEOTIDE SEQUENCE [LARGE SCALE GENOMIC DNA]</scope>
</reference>
<dbReference type="PANTHER" id="PTHR38454:SF1">
    <property type="entry name" value="INTEGRAL MEMBRANE PROTEIN"/>
    <property type="match status" value="1"/>
</dbReference>
<comment type="caution">
    <text evidence="2">The sequence shown here is derived from an EMBL/GenBank/DDBJ whole genome shotgun (WGS) entry which is preliminary data.</text>
</comment>
<protein>
    <recommendedName>
        <fullName evidence="4">Bacterial membrane protein YfhO</fullName>
    </recommendedName>
</protein>
<gene>
    <name evidence="2" type="ORF">A2196_00950</name>
</gene>
<evidence type="ECO:0008006" key="4">
    <source>
        <dbReference type="Google" id="ProtNLM"/>
    </source>
</evidence>
<dbReference type="InterPro" id="IPR018580">
    <property type="entry name" value="Uncharacterised_YfhO"/>
</dbReference>
<accession>A0A1F5HB50</accession>
<feature type="transmembrane region" description="Helical" evidence="1">
    <location>
        <begin position="802"/>
        <end position="821"/>
    </location>
</feature>
<feature type="transmembrane region" description="Helical" evidence="1">
    <location>
        <begin position="368"/>
        <end position="391"/>
    </location>
</feature>
<dbReference type="Pfam" id="PF09586">
    <property type="entry name" value="YfhO"/>
    <property type="match status" value="2"/>
</dbReference>
<dbReference type="Proteomes" id="UP000176751">
    <property type="component" value="Unassembled WGS sequence"/>
</dbReference>
<name>A0A1F5HB50_9BACT</name>
<feature type="transmembrane region" description="Helical" evidence="1">
    <location>
        <begin position="273"/>
        <end position="290"/>
    </location>
</feature>
<feature type="transmembrane region" description="Helical" evidence="1">
    <location>
        <begin position="398"/>
        <end position="416"/>
    </location>
</feature>
<feature type="transmembrane region" description="Helical" evidence="1">
    <location>
        <begin position="115"/>
        <end position="145"/>
    </location>
</feature>
<feature type="transmembrane region" description="Helical" evidence="1">
    <location>
        <begin position="297"/>
        <end position="317"/>
    </location>
</feature>
<keyword evidence="1" id="KW-1133">Transmembrane helix</keyword>